<dbReference type="InterPro" id="IPR038740">
    <property type="entry name" value="BioF2-like_GNAT_dom"/>
</dbReference>
<evidence type="ECO:0000313" key="2">
    <source>
        <dbReference type="EMBL" id="OGY72784.1"/>
    </source>
</evidence>
<organism evidence="2 3">
    <name type="scientific">Candidatus Jacksonbacteria bacterium RIFCSPLOWO2_02_FULL_44_20</name>
    <dbReference type="NCBI Taxonomy" id="1798460"/>
    <lineage>
        <taxon>Bacteria</taxon>
        <taxon>Candidatus Jacksoniibacteriota</taxon>
    </lineage>
</organism>
<gene>
    <name evidence="2" type="ORF">A3H61_02420</name>
</gene>
<name>A0A1G2A7F3_9BACT</name>
<accession>A0A1G2A7F3</accession>
<evidence type="ECO:0000259" key="1">
    <source>
        <dbReference type="Pfam" id="PF13480"/>
    </source>
</evidence>
<feature type="domain" description="BioF2-like acetyltransferase" evidence="1">
    <location>
        <begin position="153"/>
        <end position="280"/>
    </location>
</feature>
<evidence type="ECO:0000313" key="3">
    <source>
        <dbReference type="Proteomes" id="UP000178315"/>
    </source>
</evidence>
<dbReference type="PANTHER" id="PTHR36174:SF1">
    <property type="entry name" value="LIPID II:GLYCINE GLYCYLTRANSFERASE"/>
    <property type="match status" value="1"/>
</dbReference>
<dbReference type="InterPro" id="IPR050644">
    <property type="entry name" value="PG_Glycine_Bridge_Synth"/>
</dbReference>
<dbReference type="Gene3D" id="3.40.630.30">
    <property type="match status" value="1"/>
</dbReference>
<protein>
    <recommendedName>
        <fullName evidence="1">BioF2-like acetyltransferase domain-containing protein</fullName>
    </recommendedName>
</protein>
<dbReference type="Pfam" id="PF13480">
    <property type="entry name" value="Acetyltransf_6"/>
    <property type="match status" value="1"/>
</dbReference>
<sequence>MELLPLTITDHCLWDDTLAQFESAALFHESVWLDFIEQTQKGKKYLFRLVEQGRAIGYFPAFILKKWPFAILASPANGWNTSFMGPVMEDPKRRTAPFIKTLDTFCQSQRIDHVEIASPILDASLMLEAGFSCKRGKTMLVDIDDPKIMFSRLKSEARTAIRKAKNHGLIVKESNDHAFVDRYYKQLTGVFARQKLAPTYPKERVASLFRLLKAKNQLLTLEVLYRGISIASGVFPYGEKTVYFFGGAGIDAYRNLRPHDLLHYTLMTKALELGIRHYDMEGTSAFKEKFGGYPIERLHFYKSYTTAAQTARGLYERYFKIKQKIQGSLIHR</sequence>
<dbReference type="InterPro" id="IPR016181">
    <property type="entry name" value="Acyl_CoA_acyltransferase"/>
</dbReference>
<dbReference type="PANTHER" id="PTHR36174">
    <property type="entry name" value="LIPID II:GLYCINE GLYCYLTRANSFERASE"/>
    <property type="match status" value="1"/>
</dbReference>
<dbReference type="Proteomes" id="UP000178315">
    <property type="component" value="Unassembled WGS sequence"/>
</dbReference>
<comment type="caution">
    <text evidence="2">The sequence shown here is derived from an EMBL/GenBank/DDBJ whole genome shotgun (WGS) entry which is preliminary data.</text>
</comment>
<dbReference type="SUPFAM" id="SSF55729">
    <property type="entry name" value="Acyl-CoA N-acyltransferases (Nat)"/>
    <property type="match status" value="1"/>
</dbReference>
<proteinExistence type="predicted"/>
<dbReference type="AlphaFoldDB" id="A0A1G2A7F3"/>
<reference evidence="2 3" key="1">
    <citation type="journal article" date="2016" name="Nat. Commun.">
        <title>Thousands of microbial genomes shed light on interconnected biogeochemical processes in an aquifer system.</title>
        <authorList>
            <person name="Anantharaman K."/>
            <person name="Brown C.T."/>
            <person name="Hug L.A."/>
            <person name="Sharon I."/>
            <person name="Castelle C.J."/>
            <person name="Probst A.J."/>
            <person name="Thomas B.C."/>
            <person name="Singh A."/>
            <person name="Wilkins M.J."/>
            <person name="Karaoz U."/>
            <person name="Brodie E.L."/>
            <person name="Williams K.H."/>
            <person name="Hubbard S.S."/>
            <person name="Banfield J.F."/>
        </authorList>
    </citation>
    <scope>NUCLEOTIDE SEQUENCE [LARGE SCALE GENOMIC DNA]</scope>
</reference>
<dbReference type="EMBL" id="MHJU01000023">
    <property type="protein sequence ID" value="OGY72784.1"/>
    <property type="molecule type" value="Genomic_DNA"/>
</dbReference>